<geneLocation type="plasmid" evidence="11">
    <name>ptb1</name>
</geneLocation>
<keyword evidence="10" id="KW-0614">Plasmid</keyword>
<evidence type="ECO:0000259" key="8">
    <source>
        <dbReference type="PROSITE" id="PS50110"/>
    </source>
</evidence>
<dbReference type="InterPro" id="IPR001789">
    <property type="entry name" value="Sig_transdc_resp-reg_receiver"/>
</dbReference>
<evidence type="ECO:0000256" key="1">
    <source>
        <dbReference type="ARBA" id="ARBA00022553"/>
    </source>
</evidence>
<keyword evidence="3" id="KW-0805">Transcription regulation</keyword>
<evidence type="ECO:0000313" key="10">
    <source>
        <dbReference type="EMBL" id="APD10480.1"/>
    </source>
</evidence>
<dbReference type="CDD" id="cd00383">
    <property type="entry name" value="trans_reg_C"/>
    <property type="match status" value="1"/>
</dbReference>
<dbReference type="GO" id="GO:0000976">
    <property type="term" value="F:transcription cis-regulatory region binding"/>
    <property type="evidence" value="ECO:0007669"/>
    <property type="project" value="TreeGrafter"/>
</dbReference>
<reference evidence="11" key="1">
    <citation type="submission" date="2016-06" db="EMBL/GenBank/DDBJ databases">
        <title>Whole genome sequencing of Thermus brockianus strain GE-1.</title>
        <authorList>
            <person name="Schaefers C."/>
            <person name="Blank S."/>
            <person name="Wiebusch S."/>
            <person name="Elleuche S."/>
            <person name="Antranikian G."/>
        </authorList>
    </citation>
    <scope>NUCLEOTIDE SEQUENCE [LARGE SCALE GENOMIC DNA]</scope>
    <source>
        <strain evidence="11">GE-1</strain>
        <plasmid evidence="11">ptb1</plasmid>
    </source>
</reference>
<dbReference type="OrthoDB" id="9790442at2"/>
<dbReference type="InterPro" id="IPR036388">
    <property type="entry name" value="WH-like_DNA-bd_sf"/>
</dbReference>
<evidence type="ECO:0000256" key="3">
    <source>
        <dbReference type="ARBA" id="ARBA00023015"/>
    </source>
</evidence>
<feature type="DNA-binding region" description="OmpR/PhoB-type" evidence="7">
    <location>
        <begin position="126"/>
        <end position="220"/>
    </location>
</feature>
<dbReference type="RefSeq" id="WP_071678164.1">
    <property type="nucleotide sequence ID" value="NZ_CP016313.1"/>
</dbReference>
<feature type="domain" description="Response regulatory" evidence="8">
    <location>
        <begin position="4"/>
        <end position="119"/>
    </location>
</feature>
<dbReference type="GO" id="GO:0006355">
    <property type="term" value="P:regulation of DNA-templated transcription"/>
    <property type="evidence" value="ECO:0007669"/>
    <property type="project" value="InterPro"/>
</dbReference>
<evidence type="ECO:0000256" key="6">
    <source>
        <dbReference type="PROSITE-ProRule" id="PRU00169"/>
    </source>
</evidence>
<feature type="domain" description="OmpR/PhoB-type" evidence="9">
    <location>
        <begin position="126"/>
        <end position="220"/>
    </location>
</feature>
<dbReference type="Pfam" id="PF00072">
    <property type="entry name" value="Response_reg"/>
    <property type="match status" value="1"/>
</dbReference>
<organism evidence="10 11">
    <name type="scientific">Thermus brockianus</name>
    <dbReference type="NCBI Taxonomy" id="56956"/>
    <lineage>
        <taxon>Bacteria</taxon>
        <taxon>Thermotogati</taxon>
        <taxon>Deinococcota</taxon>
        <taxon>Deinococci</taxon>
        <taxon>Thermales</taxon>
        <taxon>Thermaceae</taxon>
        <taxon>Thermus</taxon>
    </lineage>
</organism>
<evidence type="ECO:0000256" key="5">
    <source>
        <dbReference type="ARBA" id="ARBA00023163"/>
    </source>
</evidence>
<dbReference type="Proteomes" id="UP000182993">
    <property type="component" value="Plasmid pTB1"/>
</dbReference>
<dbReference type="Gene3D" id="6.10.250.690">
    <property type="match status" value="1"/>
</dbReference>
<dbReference type="Gene3D" id="1.10.10.10">
    <property type="entry name" value="Winged helix-like DNA-binding domain superfamily/Winged helix DNA-binding domain"/>
    <property type="match status" value="1"/>
</dbReference>
<evidence type="ECO:0000256" key="7">
    <source>
        <dbReference type="PROSITE-ProRule" id="PRU01091"/>
    </source>
</evidence>
<keyword evidence="1 6" id="KW-0597">Phosphoprotein</keyword>
<gene>
    <name evidence="10" type="ORF">A0O31_02455</name>
</gene>
<dbReference type="PANTHER" id="PTHR48111">
    <property type="entry name" value="REGULATOR OF RPOS"/>
    <property type="match status" value="1"/>
</dbReference>
<proteinExistence type="predicted"/>
<dbReference type="GO" id="GO:0000156">
    <property type="term" value="F:phosphorelay response regulator activity"/>
    <property type="evidence" value="ECO:0007669"/>
    <property type="project" value="TreeGrafter"/>
</dbReference>
<evidence type="ECO:0000259" key="9">
    <source>
        <dbReference type="PROSITE" id="PS51755"/>
    </source>
</evidence>
<dbReference type="Gene3D" id="3.40.50.2300">
    <property type="match status" value="1"/>
</dbReference>
<evidence type="ECO:0000313" key="11">
    <source>
        <dbReference type="Proteomes" id="UP000182993"/>
    </source>
</evidence>
<dbReference type="SMART" id="SM00448">
    <property type="entry name" value="REC"/>
    <property type="match status" value="1"/>
</dbReference>
<protein>
    <submittedName>
        <fullName evidence="10">Response regulator</fullName>
    </submittedName>
</protein>
<keyword evidence="5" id="KW-0804">Transcription</keyword>
<dbReference type="GO" id="GO:0032993">
    <property type="term" value="C:protein-DNA complex"/>
    <property type="evidence" value="ECO:0007669"/>
    <property type="project" value="TreeGrafter"/>
</dbReference>
<dbReference type="SMART" id="SM00862">
    <property type="entry name" value="Trans_reg_C"/>
    <property type="match status" value="1"/>
</dbReference>
<evidence type="ECO:0000256" key="2">
    <source>
        <dbReference type="ARBA" id="ARBA00023012"/>
    </source>
</evidence>
<dbReference type="GO" id="GO:0005829">
    <property type="term" value="C:cytosol"/>
    <property type="evidence" value="ECO:0007669"/>
    <property type="project" value="TreeGrafter"/>
</dbReference>
<dbReference type="PROSITE" id="PS50110">
    <property type="entry name" value="RESPONSE_REGULATORY"/>
    <property type="match status" value="1"/>
</dbReference>
<keyword evidence="4 7" id="KW-0238">DNA-binding</keyword>
<dbReference type="InterPro" id="IPR001867">
    <property type="entry name" value="OmpR/PhoB-type_DNA-bd"/>
</dbReference>
<dbReference type="PROSITE" id="PS51755">
    <property type="entry name" value="OMPR_PHOB"/>
    <property type="match status" value="1"/>
</dbReference>
<dbReference type="EMBL" id="CP016313">
    <property type="protein sequence ID" value="APD10480.1"/>
    <property type="molecule type" value="Genomic_DNA"/>
</dbReference>
<name>A0A1J0LWB8_THEBO</name>
<dbReference type="InterPro" id="IPR039420">
    <property type="entry name" value="WalR-like"/>
</dbReference>
<dbReference type="AlphaFoldDB" id="A0A1J0LWB8"/>
<evidence type="ECO:0000256" key="4">
    <source>
        <dbReference type="ARBA" id="ARBA00023125"/>
    </source>
</evidence>
<sequence>MGPRLLLVEDDLTLGQLVVRALEAQGFPVRWAKDQEEAWVFVWEEPFDLLVLDVRLPEGEEAGFALARALRESGFALPILFLTAKDALEDRLAGLEVGEDYLTKPFALPELVARVRALLRRGELRPRRVEVGDVVLEVEARRVLKGGTPVGLTAKEYQVLELLFLNPGRIFSKEEILERIWGPGYESNSNLVEVYVKNLRKKLGEGIVETVRGLGYRAPG</sequence>
<dbReference type="InterPro" id="IPR011006">
    <property type="entry name" value="CheY-like_superfamily"/>
</dbReference>
<feature type="modified residue" description="4-aspartylphosphate" evidence="6">
    <location>
        <position position="53"/>
    </location>
</feature>
<dbReference type="Pfam" id="PF00486">
    <property type="entry name" value="Trans_reg_C"/>
    <property type="match status" value="1"/>
</dbReference>
<dbReference type="PANTHER" id="PTHR48111:SF1">
    <property type="entry name" value="TWO-COMPONENT RESPONSE REGULATOR ORR33"/>
    <property type="match status" value="1"/>
</dbReference>
<dbReference type="SUPFAM" id="SSF52172">
    <property type="entry name" value="CheY-like"/>
    <property type="match status" value="1"/>
</dbReference>
<keyword evidence="2" id="KW-0902">Two-component regulatory system</keyword>
<dbReference type="KEGG" id="tbc:A0O31_02455"/>
<accession>A0A1J0LWB8</accession>